<gene>
    <name evidence="8" type="ORF">PL11_003655</name>
</gene>
<evidence type="ECO:0000256" key="4">
    <source>
        <dbReference type="ARBA" id="ARBA00022989"/>
    </source>
</evidence>
<evidence type="ECO:0000256" key="2">
    <source>
        <dbReference type="ARBA" id="ARBA00022448"/>
    </source>
</evidence>
<dbReference type="EMBL" id="CP018906">
    <property type="protein sequence ID" value="AQW21081.1"/>
    <property type="molecule type" value="Genomic_DNA"/>
</dbReference>
<dbReference type="AlphaFoldDB" id="A0A1S6QHK2"/>
<feature type="domain" description="Major facilitator superfamily (MFS) profile" evidence="7">
    <location>
        <begin position="15"/>
        <end position="461"/>
    </location>
</feature>
<dbReference type="GO" id="GO:0005886">
    <property type="term" value="C:plasma membrane"/>
    <property type="evidence" value="ECO:0007669"/>
    <property type="project" value="UniProtKB-SubCell"/>
</dbReference>
<dbReference type="SUPFAM" id="SSF103473">
    <property type="entry name" value="MFS general substrate transporter"/>
    <property type="match status" value="1"/>
</dbReference>
<dbReference type="eggNOG" id="COG2814">
    <property type="taxonomic scope" value="Bacteria"/>
</dbReference>
<evidence type="ECO:0000313" key="9">
    <source>
        <dbReference type="Proteomes" id="UP000030361"/>
    </source>
</evidence>
<feature type="transmembrane region" description="Helical" evidence="6">
    <location>
        <begin position="51"/>
        <end position="72"/>
    </location>
</feature>
<evidence type="ECO:0000256" key="6">
    <source>
        <dbReference type="SAM" id="Phobius"/>
    </source>
</evidence>
<dbReference type="PRINTS" id="PR01036">
    <property type="entry name" value="TCRTETB"/>
</dbReference>
<feature type="transmembrane region" description="Helical" evidence="6">
    <location>
        <begin position="110"/>
        <end position="131"/>
    </location>
</feature>
<dbReference type="InterPro" id="IPR011701">
    <property type="entry name" value="MFS"/>
</dbReference>
<feature type="transmembrane region" description="Helical" evidence="6">
    <location>
        <begin position="404"/>
        <end position="421"/>
    </location>
</feature>
<keyword evidence="9" id="KW-1185">Reference proteome</keyword>
<feature type="transmembrane region" description="Helical" evidence="6">
    <location>
        <begin position="138"/>
        <end position="163"/>
    </location>
</feature>
<feature type="transmembrane region" description="Helical" evidence="6">
    <location>
        <begin position="201"/>
        <end position="222"/>
    </location>
</feature>
<dbReference type="KEGG" id="lcu:PL11_003655"/>
<feature type="transmembrane region" description="Helical" evidence="6">
    <location>
        <begin position="267"/>
        <end position="288"/>
    </location>
</feature>
<protein>
    <submittedName>
        <fullName evidence="8">MFS transporter</fullName>
    </submittedName>
</protein>
<feature type="transmembrane region" description="Helical" evidence="6">
    <location>
        <begin position="228"/>
        <end position="247"/>
    </location>
</feature>
<organism evidence="8 9">
    <name type="scientific">Lentilactobacillus curieae</name>
    <dbReference type="NCBI Taxonomy" id="1138822"/>
    <lineage>
        <taxon>Bacteria</taxon>
        <taxon>Bacillati</taxon>
        <taxon>Bacillota</taxon>
        <taxon>Bacilli</taxon>
        <taxon>Lactobacillales</taxon>
        <taxon>Lactobacillaceae</taxon>
        <taxon>Lentilactobacillus</taxon>
    </lineage>
</organism>
<proteinExistence type="predicted"/>
<comment type="subcellular location">
    <subcellularLocation>
        <location evidence="1">Cell membrane</location>
        <topology evidence="1">Multi-pass membrane protein</topology>
    </subcellularLocation>
</comment>
<keyword evidence="2" id="KW-0813">Transport</keyword>
<feature type="transmembrane region" description="Helical" evidence="6">
    <location>
        <begin position="169"/>
        <end position="189"/>
    </location>
</feature>
<dbReference type="InterPro" id="IPR036259">
    <property type="entry name" value="MFS_trans_sf"/>
</dbReference>
<feature type="transmembrane region" description="Helical" evidence="6">
    <location>
        <begin position="433"/>
        <end position="453"/>
    </location>
</feature>
<evidence type="ECO:0000313" key="8">
    <source>
        <dbReference type="EMBL" id="AQW21081.1"/>
    </source>
</evidence>
<dbReference type="Proteomes" id="UP000030361">
    <property type="component" value="Chromosome"/>
</dbReference>
<dbReference type="Gene3D" id="1.20.1250.20">
    <property type="entry name" value="MFS general substrate transporter like domains"/>
    <property type="match status" value="2"/>
</dbReference>
<feature type="transmembrane region" description="Helical" evidence="6">
    <location>
        <begin position="357"/>
        <end position="383"/>
    </location>
</feature>
<sequence>MDTTETKISRKSFLAIATIATLTFIGVLTETSMNVTFPALMKTYGVNMNTVQWVTTGYLLTVALLMITSAFLKRRFKNVQLFTAAAILYIIGDLMCIFAPNFWMLLLGRIVQSGCVGISGPLMTNIMLELVPRRKLGLYLGMGSLIILIAPAIGPSFGGLMVYLSDWRLIFWSTLPIAVIDLFIGRRVIGQYSETVKIEFDWVRFVVLSVGIVALILGLNLATSDNGWIKFAVLFVFSMIMLIIFYLQSKNSNKALFNLKVFKDSIFALSFLPYVFLQLSNIGINFLLPNYVQLVNHSSSLVGGMILLPGSLLNGFGQPLYGYMLDRFGGKLPLYLGNFLVAVSMVVMVIMGSTMTIPVIIVLYLIFSIGRSMAFGNTMTYGLKVMNQNLRNDANAVYNTGQQLAGSVGTTIMAALMTGISLPGNSNVQNVAIGSQVSFGLVLVLVLINFAVLRKLFKTPTEA</sequence>
<evidence type="ECO:0000259" key="7">
    <source>
        <dbReference type="PROSITE" id="PS50850"/>
    </source>
</evidence>
<dbReference type="PANTHER" id="PTHR42718:SF9">
    <property type="entry name" value="MAJOR FACILITATOR SUPERFAMILY MULTIDRUG TRANSPORTER MFSC"/>
    <property type="match status" value="1"/>
</dbReference>
<keyword evidence="5 6" id="KW-0472">Membrane</keyword>
<dbReference type="PANTHER" id="PTHR42718">
    <property type="entry name" value="MAJOR FACILITATOR SUPERFAMILY MULTIDRUG TRANSPORTER MFSC"/>
    <property type="match status" value="1"/>
</dbReference>
<dbReference type="Pfam" id="PF07690">
    <property type="entry name" value="MFS_1"/>
    <property type="match status" value="1"/>
</dbReference>
<keyword evidence="4 6" id="KW-1133">Transmembrane helix</keyword>
<feature type="transmembrane region" description="Helical" evidence="6">
    <location>
        <begin position="79"/>
        <end position="104"/>
    </location>
</feature>
<reference evidence="8 9" key="1">
    <citation type="journal article" date="2015" name="Genome Announc.">
        <title>Genome Sequence of Lactobacillus curieae CCTCC M 2011381T, a Novel Producer of Gamma-aminobutyric Acid.</title>
        <authorList>
            <person name="Wang Y."/>
            <person name="Wang Y."/>
            <person name="Lang C."/>
            <person name="Wei D."/>
            <person name="Xu P."/>
            <person name="Xie J."/>
        </authorList>
    </citation>
    <scope>NUCLEOTIDE SEQUENCE [LARGE SCALE GENOMIC DNA]</scope>
    <source>
        <strain evidence="8 9">CCTCC M 2011381</strain>
    </source>
</reference>
<accession>A0A1S6QHK2</accession>
<feature type="transmembrane region" description="Helical" evidence="6">
    <location>
        <begin position="332"/>
        <end position="351"/>
    </location>
</feature>
<evidence type="ECO:0000256" key="1">
    <source>
        <dbReference type="ARBA" id="ARBA00004651"/>
    </source>
</evidence>
<name>A0A1S6QHK2_9LACO</name>
<evidence type="ECO:0000256" key="5">
    <source>
        <dbReference type="ARBA" id="ARBA00023136"/>
    </source>
</evidence>
<evidence type="ECO:0000256" key="3">
    <source>
        <dbReference type="ARBA" id="ARBA00022692"/>
    </source>
</evidence>
<dbReference type="PROSITE" id="PS50850">
    <property type="entry name" value="MFS"/>
    <property type="match status" value="1"/>
</dbReference>
<keyword evidence="3 6" id="KW-0812">Transmembrane</keyword>
<dbReference type="RefSeq" id="WP_052127735.1">
    <property type="nucleotide sequence ID" value="NZ_CP018906.1"/>
</dbReference>
<feature type="transmembrane region" description="Helical" evidence="6">
    <location>
        <begin position="300"/>
        <end position="320"/>
    </location>
</feature>
<dbReference type="InterPro" id="IPR020846">
    <property type="entry name" value="MFS_dom"/>
</dbReference>
<dbReference type="GO" id="GO:0022857">
    <property type="term" value="F:transmembrane transporter activity"/>
    <property type="evidence" value="ECO:0007669"/>
    <property type="project" value="InterPro"/>
</dbReference>
<feature type="transmembrane region" description="Helical" evidence="6">
    <location>
        <begin position="12"/>
        <end position="31"/>
    </location>
</feature>